<feature type="transmembrane region" description="Helical" evidence="6">
    <location>
        <begin position="81"/>
        <end position="99"/>
    </location>
</feature>
<evidence type="ECO:0000256" key="6">
    <source>
        <dbReference type="SAM" id="Phobius"/>
    </source>
</evidence>
<feature type="transmembrane region" description="Helical" evidence="6">
    <location>
        <begin position="331"/>
        <end position="352"/>
    </location>
</feature>
<evidence type="ECO:0000256" key="3">
    <source>
        <dbReference type="ARBA" id="ARBA00022692"/>
    </source>
</evidence>
<evidence type="ECO:0000313" key="8">
    <source>
        <dbReference type="Proteomes" id="UP000639772"/>
    </source>
</evidence>
<feature type="transmembrane region" description="Helical" evidence="6">
    <location>
        <begin position="280"/>
        <end position="300"/>
    </location>
</feature>
<comment type="caution">
    <text evidence="7">The sequence shown here is derived from an EMBL/GenBank/DDBJ whole genome shotgun (WGS) entry which is preliminary data.</text>
</comment>
<dbReference type="Proteomes" id="UP000639772">
    <property type="component" value="Chromosome 11"/>
</dbReference>
<proteinExistence type="inferred from homology"/>
<dbReference type="PANTHER" id="PTHR11654">
    <property type="entry name" value="OLIGOPEPTIDE TRANSPORTER-RELATED"/>
    <property type="match status" value="1"/>
</dbReference>
<dbReference type="GO" id="GO:0016020">
    <property type="term" value="C:membrane"/>
    <property type="evidence" value="ECO:0007669"/>
    <property type="project" value="UniProtKB-SubCell"/>
</dbReference>
<feature type="transmembrane region" description="Helical" evidence="6">
    <location>
        <begin position="56"/>
        <end position="75"/>
    </location>
</feature>
<feature type="transmembrane region" description="Helical" evidence="6">
    <location>
        <begin position="240"/>
        <end position="260"/>
    </location>
</feature>
<dbReference type="Gene3D" id="1.20.1250.20">
    <property type="entry name" value="MFS general substrate transporter like domains"/>
    <property type="match status" value="1"/>
</dbReference>
<accession>A0A835Q812</accession>
<dbReference type="AlphaFoldDB" id="A0A835Q812"/>
<dbReference type="InterPro" id="IPR000109">
    <property type="entry name" value="POT_fam"/>
</dbReference>
<dbReference type="InterPro" id="IPR036259">
    <property type="entry name" value="MFS_trans_sf"/>
</dbReference>
<comment type="similarity">
    <text evidence="2">Belongs to the major facilitator superfamily. Proton-dependent oligopeptide transporter (POT/PTR) (TC 2.A.17) family.</text>
</comment>
<dbReference type="EMBL" id="JADCNM010000011">
    <property type="protein sequence ID" value="KAG0462972.1"/>
    <property type="molecule type" value="Genomic_DNA"/>
</dbReference>
<evidence type="ECO:0000256" key="5">
    <source>
        <dbReference type="ARBA" id="ARBA00023136"/>
    </source>
</evidence>
<organism evidence="7 8">
    <name type="scientific">Vanilla planifolia</name>
    <name type="common">Vanilla</name>
    <dbReference type="NCBI Taxonomy" id="51239"/>
    <lineage>
        <taxon>Eukaryota</taxon>
        <taxon>Viridiplantae</taxon>
        <taxon>Streptophyta</taxon>
        <taxon>Embryophyta</taxon>
        <taxon>Tracheophyta</taxon>
        <taxon>Spermatophyta</taxon>
        <taxon>Magnoliopsida</taxon>
        <taxon>Liliopsida</taxon>
        <taxon>Asparagales</taxon>
        <taxon>Orchidaceae</taxon>
        <taxon>Vanilloideae</taxon>
        <taxon>Vanilleae</taxon>
        <taxon>Vanilla</taxon>
    </lineage>
</organism>
<keyword evidence="5 6" id="KW-0472">Membrane</keyword>
<evidence type="ECO:0000256" key="2">
    <source>
        <dbReference type="ARBA" id="ARBA00005982"/>
    </source>
</evidence>
<keyword evidence="3 6" id="KW-0812">Transmembrane</keyword>
<dbReference type="OrthoDB" id="8904098at2759"/>
<feature type="transmembrane region" description="Helical" evidence="6">
    <location>
        <begin position="373"/>
        <end position="397"/>
    </location>
</feature>
<gene>
    <name evidence="7" type="ORF">HPP92_021448</name>
</gene>
<name>A0A835Q812_VANPL</name>
<protein>
    <submittedName>
        <fullName evidence="7">Uncharacterized protein</fullName>
    </submittedName>
</protein>
<comment type="subcellular location">
    <subcellularLocation>
        <location evidence="1">Membrane</location>
        <topology evidence="1">Multi-pass membrane protein</topology>
    </subcellularLocation>
</comment>
<dbReference type="Pfam" id="PF00854">
    <property type="entry name" value="PTR2"/>
    <property type="match status" value="1"/>
</dbReference>
<keyword evidence="4 6" id="KW-1133">Transmembrane helix</keyword>
<evidence type="ECO:0000256" key="4">
    <source>
        <dbReference type="ARBA" id="ARBA00022989"/>
    </source>
</evidence>
<dbReference type="GO" id="GO:0022857">
    <property type="term" value="F:transmembrane transporter activity"/>
    <property type="evidence" value="ECO:0007669"/>
    <property type="project" value="InterPro"/>
</dbReference>
<reference evidence="7 8" key="1">
    <citation type="journal article" date="2020" name="Nat. Food">
        <title>A phased Vanilla planifolia genome enables genetic improvement of flavour and production.</title>
        <authorList>
            <person name="Hasing T."/>
            <person name="Tang H."/>
            <person name="Brym M."/>
            <person name="Khazi F."/>
            <person name="Huang T."/>
            <person name="Chambers A.H."/>
        </authorList>
    </citation>
    <scope>NUCLEOTIDE SEQUENCE [LARGE SCALE GENOMIC DNA]</scope>
    <source>
        <tissue evidence="7">Leaf</tissue>
    </source>
</reference>
<evidence type="ECO:0000313" key="7">
    <source>
        <dbReference type="EMBL" id="KAG0462972.1"/>
    </source>
</evidence>
<feature type="transmembrane region" description="Helical" evidence="6">
    <location>
        <begin position="199"/>
        <end position="220"/>
    </location>
</feature>
<evidence type="ECO:0000256" key="1">
    <source>
        <dbReference type="ARBA" id="ARBA00004141"/>
    </source>
</evidence>
<feature type="transmembrane region" description="Helical" evidence="6">
    <location>
        <begin position="417"/>
        <end position="438"/>
    </location>
</feature>
<sequence length="464" mass="51375">MQARHGFSDAGVLHLPLRRRCGDGRAQVKCLGLWHRPVRREGREEKMQMSYFFNRFFLFISTGTLLAVTVLVYIQDQVGRSWAYAICCASMAVAILIFLTGTKRYRYKKSSGSPVVHIVQVVIAALRKRNLDQPGSVSALYEDQPEENRVHHTNRLSFLDKAAIVVEGEDTNLAKGEHCSRVNPWRLCSVTRVEEVKMVVGLLPVWATTILFWTIYAQMITFSVEQATTMDRSLGRSFEIPAGSLTVFFVGAILITLSVYDRLVMLWWKRRRGTPGFTNLQKIAIGLALSAVGMAVASLVEVKRLAVVRKVESLAAAAAARSRHGSSALPISVFILIPQFFLVGAGEAFIYTGQLDFFITRSPKGMKTMSTGMFLSTISLGFFLSSLLVSIVKAITGGRDGKGWLGDSIDDGRLDCFYGLLAVLSAVNFVAFLGCAFWDRQRGTGEELKMENKTVRLPSAGDEC</sequence>
<dbReference type="SUPFAM" id="SSF103473">
    <property type="entry name" value="MFS general substrate transporter"/>
    <property type="match status" value="1"/>
</dbReference>